<evidence type="ECO:0000313" key="1">
    <source>
        <dbReference type="EMBL" id="KAB8304693.1"/>
    </source>
</evidence>
<organism evidence="1 2">
    <name type="scientific">Monilinia laxa</name>
    <name type="common">Brown rot fungus</name>
    <name type="synonym">Sclerotinia laxa</name>
    <dbReference type="NCBI Taxonomy" id="61186"/>
    <lineage>
        <taxon>Eukaryota</taxon>
        <taxon>Fungi</taxon>
        <taxon>Dikarya</taxon>
        <taxon>Ascomycota</taxon>
        <taxon>Pezizomycotina</taxon>
        <taxon>Leotiomycetes</taxon>
        <taxon>Helotiales</taxon>
        <taxon>Sclerotiniaceae</taxon>
        <taxon>Monilinia</taxon>
    </lineage>
</organism>
<keyword evidence="2" id="KW-1185">Reference proteome</keyword>
<comment type="caution">
    <text evidence="1">The sequence shown here is derived from an EMBL/GenBank/DDBJ whole genome shotgun (WGS) entry which is preliminary data.</text>
</comment>
<sequence length="83" mass="9001">MPAVKLTYAGGTGENVVLKMFQGVCGRTMMLKMIVTDTSDRMTIMTGSSGTPSDYAESFMQAVEGLKADIPKERSMVGIMNRE</sequence>
<name>A0A5N6KLL8_MONLA</name>
<reference evidence="1 2" key="1">
    <citation type="submission" date="2019-06" db="EMBL/GenBank/DDBJ databases">
        <title>Genome Sequence of the Brown Rot Fungal Pathogen Monilinia laxa.</title>
        <authorList>
            <person name="De Miccolis Angelini R.M."/>
            <person name="Landi L."/>
            <person name="Abate D."/>
            <person name="Pollastro S."/>
            <person name="Romanazzi G."/>
            <person name="Faretra F."/>
        </authorList>
    </citation>
    <scope>NUCLEOTIDE SEQUENCE [LARGE SCALE GENOMIC DNA]</scope>
    <source>
        <strain evidence="1 2">Mlax316</strain>
    </source>
</reference>
<dbReference type="EMBL" id="VIGI01000001">
    <property type="protein sequence ID" value="KAB8304693.1"/>
    <property type="molecule type" value="Genomic_DNA"/>
</dbReference>
<gene>
    <name evidence="1" type="ORF">EYC80_004058</name>
</gene>
<proteinExistence type="predicted"/>
<dbReference type="Proteomes" id="UP000326757">
    <property type="component" value="Unassembled WGS sequence"/>
</dbReference>
<dbReference type="AlphaFoldDB" id="A0A5N6KLL8"/>
<dbReference type="OrthoDB" id="5282002at2759"/>
<accession>A0A5N6KLL8</accession>
<evidence type="ECO:0000313" key="2">
    <source>
        <dbReference type="Proteomes" id="UP000326757"/>
    </source>
</evidence>
<protein>
    <submittedName>
        <fullName evidence="1">Uncharacterized protein</fullName>
    </submittedName>
</protein>